<keyword evidence="8" id="KW-1185">Reference proteome</keyword>
<sequence>MHNHEAGSGIYSFLDLLSYALPMVFTVGYIVMVYRTNKRYKKWPGTRIVFWVIGVLSVTFAIAGPIAEQAHSSFTAHMMAHLLLGMLGPLFIVLSAPMKLLLRSVPIVSGRLISKGLKSSYLQWITHPILASVLNFGGLWILYTTDLYSMMHSSYLLYVLVHIHVFFAGYVFTLSMIYIEVTPHRTSFRLRAVVLILAMASHGILSKWIYANPPAGVDSTDAQRGGMLMYYGGDAIDVIIVIILCYQYFGGRNRLSAKKNYSVMEV</sequence>
<dbReference type="Pfam" id="PF09678">
    <property type="entry name" value="Caa3_CtaG"/>
    <property type="match status" value="1"/>
</dbReference>
<dbReference type="RefSeq" id="WP_301139274.1">
    <property type="nucleotide sequence ID" value="NZ_JAUHTQ010000014.1"/>
</dbReference>
<keyword evidence="3 6" id="KW-0812">Transmembrane</keyword>
<accession>A0ABT8GUS4</accession>
<evidence type="ECO:0000256" key="4">
    <source>
        <dbReference type="ARBA" id="ARBA00022989"/>
    </source>
</evidence>
<feature type="transmembrane region" description="Helical" evidence="6">
    <location>
        <begin position="190"/>
        <end position="210"/>
    </location>
</feature>
<protein>
    <submittedName>
        <fullName evidence="7">Cytochrome c oxidase assembly protein</fullName>
    </submittedName>
</protein>
<feature type="transmembrane region" description="Helical" evidence="6">
    <location>
        <begin position="48"/>
        <end position="67"/>
    </location>
</feature>
<keyword evidence="5 6" id="KW-0472">Membrane</keyword>
<dbReference type="InterPro" id="IPR019108">
    <property type="entry name" value="Caa3_assmbl_CtaG-rel"/>
</dbReference>
<feature type="transmembrane region" description="Helical" evidence="6">
    <location>
        <begin position="155"/>
        <end position="178"/>
    </location>
</feature>
<organism evidence="7 8">
    <name type="scientific">Ureibacillus aquaedulcis</name>
    <dbReference type="NCBI Taxonomy" id="3058421"/>
    <lineage>
        <taxon>Bacteria</taxon>
        <taxon>Bacillati</taxon>
        <taxon>Bacillota</taxon>
        <taxon>Bacilli</taxon>
        <taxon>Bacillales</taxon>
        <taxon>Caryophanaceae</taxon>
        <taxon>Ureibacillus</taxon>
    </lineage>
</organism>
<keyword evidence="4 6" id="KW-1133">Transmembrane helix</keyword>
<dbReference type="EMBL" id="JAUHTQ010000014">
    <property type="protein sequence ID" value="MDN4494954.1"/>
    <property type="molecule type" value="Genomic_DNA"/>
</dbReference>
<comment type="subcellular location">
    <subcellularLocation>
        <location evidence="1">Cell membrane</location>
        <topology evidence="1">Multi-pass membrane protein</topology>
    </subcellularLocation>
</comment>
<evidence type="ECO:0000256" key="1">
    <source>
        <dbReference type="ARBA" id="ARBA00004651"/>
    </source>
</evidence>
<name>A0ABT8GUS4_9BACL</name>
<keyword evidence="2" id="KW-1003">Cell membrane</keyword>
<comment type="caution">
    <text evidence="7">The sequence shown here is derived from an EMBL/GenBank/DDBJ whole genome shotgun (WGS) entry which is preliminary data.</text>
</comment>
<gene>
    <name evidence="7" type="ORF">QYB95_15475</name>
</gene>
<evidence type="ECO:0000256" key="2">
    <source>
        <dbReference type="ARBA" id="ARBA00022475"/>
    </source>
</evidence>
<feature type="transmembrane region" description="Helical" evidence="6">
    <location>
        <begin position="121"/>
        <end position="143"/>
    </location>
</feature>
<dbReference type="Proteomes" id="UP001172743">
    <property type="component" value="Unassembled WGS sequence"/>
</dbReference>
<feature type="transmembrane region" description="Helical" evidence="6">
    <location>
        <begin position="79"/>
        <end position="101"/>
    </location>
</feature>
<evidence type="ECO:0000256" key="3">
    <source>
        <dbReference type="ARBA" id="ARBA00022692"/>
    </source>
</evidence>
<evidence type="ECO:0000256" key="5">
    <source>
        <dbReference type="ARBA" id="ARBA00023136"/>
    </source>
</evidence>
<evidence type="ECO:0000256" key="6">
    <source>
        <dbReference type="SAM" id="Phobius"/>
    </source>
</evidence>
<evidence type="ECO:0000313" key="8">
    <source>
        <dbReference type="Proteomes" id="UP001172743"/>
    </source>
</evidence>
<feature type="transmembrane region" description="Helical" evidence="6">
    <location>
        <begin position="16"/>
        <end position="36"/>
    </location>
</feature>
<feature type="transmembrane region" description="Helical" evidence="6">
    <location>
        <begin position="230"/>
        <end position="249"/>
    </location>
</feature>
<evidence type="ECO:0000313" key="7">
    <source>
        <dbReference type="EMBL" id="MDN4494954.1"/>
    </source>
</evidence>
<proteinExistence type="predicted"/>
<reference evidence="7" key="1">
    <citation type="submission" date="2023-07" db="EMBL/GenBank/DDBJ databases">
        <title>Ureibacillus sp. isolated from freshwater well.</title>
        <authorList>
            <person name="Kirdat K."/>
            <person name="Bhatt A."/>
            <person name="Teware R."/>
            <person name="Bhavsar Y."/>
            <person name="Yadav A."/>
        </authorList>
    </citation>
    <scope>NUCLEOTIDE SEQUENCE</scope>
    <source>
        <strain evidence="7">BA0131</strain>
    </source>
</reference>